<comment type="pathway">
    <text evidence="3">tRNA modification; 5-methoxycarbonylmethyl-2-thiouridine-tRNA biosynthesis.</text>
</comment>
<dbReference type="PANTHER" id="PTHR20882">
    <property type="entry name" value="CYTOPLASMIC TRNA 2-THIOLATION PROTEIN 2"/>
    <property type="match status" value="1"/>
</dbReference>
<name>A0ABR1KL97_9PEZI</name>
<protein>
    <recommendedName>
        <fullName evidence="3">Cytoplasmic tRNA 2-thiolation protein 2</fullName>
    </recommendedName>
</protein>
<evidence type="ECO:0000256" key="2">
    <source>
        <dbReference type="ARBA" id="ARBA00022694"/>
    </source>
</evidence>
<sequence length="383" mass="42071">MPAKLVDADPAATGRPCKRCKDSDACIVARQEPFCRNCFMNYLRTKAVKRMESYAYTAKNRKTTSERKLLLPVSFGVSSTTLVALLHEQLERQRKRTGRTPYTLHVLFIDTSVVESGNLEVQRLEQLRNAYPGHEYSSVGLASVCQGDQPVLTQEFDVSAAPEVEHVSMDPKEKLEKLFLSLSSVTARADLISILRRRLAVRFAKANNCSDIMWGDSTTNLAARALAETAKGRGFALPWLVADGVSPSGIAFRYPLQDVYKKELLAYVDMASSPLKQLIQPEPAMDVAVSAKNTTIDGLMRQYFDSVQQEYPGIVANVARTSSRLEAASSADEQCRLCQMPVADGRFGIHGWGGDQDNSTNPQGAKLCYGCTRSASGGAELMP</sequence>
<comment type="similarity">
    <text evidence="3">Belongs to the CTU2/NCS2 family.</text>
</comment>
<comment type="caution">
    <text evidence="4">The sequence shown here is derived from an EMBL/GenBank/DDBJ whole genome shotgun (WGS) entry which is preliminary data.</text>
</comment>
<dbReference type="InterPro" id="IPR019407">
    <property type="entry name" value="CTU2"/>
</dbReference>
<dbReference type="Gene3D" id="3.40.50.620">
    <property type="entry name" value="HUPs"/>
    <property type="match status" value="1"/>
</dbReference>
<dbReference type="HAMAP" id="MF_03054">
    <property type="entry name" value="CTU2"/>
    <property type="match status" value="1"/>
</dbReference>
<gene>
    <name evidence="3" type="primary">NCS2</name>
    <name evidence="3" type="synonym">CTU2</name>
    <name evidence="4" type="ORF">IWZ03DRAFT_185992</name>
</gene>
<keyword evidence="5" id="KW-1185">Reference proteome</keyword>
<organism evidence="4 5">
    <name type="scientific">Phyllosticta citriasiana</name>
    <dbReference type="NCBI Taxonomy" id="595635"/>
    <lineage>
        <taxon>Eukaryota</taxon>
        <taxon>Fungi</taxon>
        <taxon>Dikarya</taxon>
        <taxon>Ascomycota</taxon>
        <taxon>Pezizomycotina</taxon>
        <taxon>Dothideomycetes</taxon>
        <taxon>Dothideomycetes incertae sedis</taxon>
        <taxon>Botryosphaeriales</taxon>
        <taxon>Phyllostictaceae</taxon>
        <taxon>Phyllosticta</taxon>
    </lineage>
</organism>
<dbReference type="Pfam" id="PF10288">
    <property type="entry name" value="CTU2"/>
    <property type="match status" value="1"/>
</dbReference>
<dbReference type="EMBL" id="JBBPHU010000006">
    <property type="protein sequence ID" value="KAK7516274.1"/>
    <property type="molecule type" value="Genomic_DNA"/>
</dbReference>
<keyword evidence="2 3" id="KW-0819">tRNA processing</keyword>
<reference evidence="4 5" key="1">
    <citation type="submission" date="2024-04" db="EMBL/GenBank/DDBJ databases">
        <title>Phyllosticta paracitricarpa is synonymous to the EU quarantine fungus P. citricarpa based on phylogenomic analyses.</title>
        <authorList>
            <consortium name="Lawrence Berkeley National Laboratory"/>
            <person name="Van Ingen-Buijs V.A."/>
            <person name="Van Westerhoven A.C."/>
            <person name="Haridas S."/>
            <person name="Skiadas P."/>
            <person name="Martin F."/>
            <person name="Groenewald J.Z."/>
            <person name="Crous P.W."/>
            <person name="Seidl M.F."/>
        </authorList>
    </citation>
    <scope>NUCLEOTIDE SEQUENCE [LARGE SCALE GENOMIC DNA]</scope>
    <source>
        <strain evidence="4 5">CBS 123371</strain>
    </source>
</reference>
<evidence type="ECO:0000256" key="3">
    <source>
        <dbReference type="HAMAP-Rule" id="MF_03054"/>
    </source>
</evidence>
<proteinExistence type="inferred from homology"/>
<dbReference type="PANTHER" id="PTHR20882:SF14">
    <property type="entry name" value="CYTOPLASMIC TRNA 2-THIOLATION PROTEIN 2"/>
    <property type="match status" value="1"/>
</dbReference>
<comment type="subcellular location">
    <subcellularLocation>
        <location evidence="3">Cytoplasm</location>
    </subcellularLocation>
</comment>
<evidence type="ECO:0000313" key="5">
    <source>
        <dbReference type="Proteomes" id="UP001363622"/>
    </source>
</evidence>
<comment type="function">
    <text evidence="3">Plays a central role in 2-thiolation of mcm(5)S(2)U at tRNA wobble positions of tRNA(Lys), tRNA(Glu) and tRNA(Gln). May act by forming a heterodimer with NCS6 that ligates sulfur from thiocarboxylated URM1 onto the uridine of tRNAs at wobble position. Prior mcm(5) tRNA modification by the elongator complex is required for 2-thiolation. May also be involved in protein urmylation.</text>
</comment>
<dbReference type="SUPFAM" id="SSF52402">
    <property type="entry name" value="Adenine nucleotide alpha hydrolases-like"/>
    <property type="match status" value="1"/>
</dbReference>
<dbReference type="InterPro" id="IPR014729">
    <property type="entry name" value="Rossmann-like_a/b/a_fold"/>
</dbReference>
<keyword evidence="1 3" id="KW-0963">Cytoplasm</keyword>
<dbReference type="Proteomes" id="UP001363622">
    <property type="component" value="Unassembled WGS sequence"/>
</dbReference>
<accession>A0ABR1KL97</accession>
<evidence type="ECO:0000256" key="1">
    <source>
        <dbReference type="ARBA" id="ARBA00022490"/>
    </source>
</evidence>
<evidence type="ECO:0000313" key="4">
    <source>
        <dbReference type="EMBL" id="KAK7516274.1"/>
    </source>
</evidence>